<evidence type="ECO:0000313" key="2">
    <source>
        <dbReference type="EMBL" id="SDD89523.1"/>
    </source>
</evidence>
<feature type="transmembrane region" description="Helical" evidence="1">
    <location>
        <begin position="99"/>
        <end position="117"/>
    </location>
</feature>
<proteinExistence type="predicted"/>
<dbReference type="Proteomes" id="UP000182100">
    <property type="component" value="Unassembled WGS sequence"/>
</dbReference>
<keyword evidence="1" id="KW-0472">Membrane</keyword>
<keyword evidence="3" id="KW-1185">Reference proteome</keyword>
<keyword evidence="1" id="KW-1133">Transmembrane helix</keyword>
<dbReference type="AlphaFoldDB" id="A0A1G6YHQ0"/>
<feature type="transmembrane region" description="Helical" evidence="1">
    <location>
        <begin position="72"/>
        <end position="93"/>
    </location>
</feature>
<reference evidence="3" key="1">
    <citation type="submission" date="2016-10" db="EMBL/GenBank/DDBJ databases">
        <authorList>
            <person name="Varghese N."/>
            <person name="Submissions S."/>
        </authorList>
    </citation>
    <scope>NUCLEOTIDE SEQUENCE [LARGE SCALE GENOMIC DNA]</scope>
    <source>
        <strain evidence="3">CGMCC 4.3504</strain>
    </source>
</reference>
<dbReference type="EMBL" id="FMZK01000013">
    <property type="protein sequence ID" value="SDD89523.1"/>
    <property type="molecule type" value="Genomic_DNA"/>
</dbReference>
<name>A0A1G6YHQ0_9ACTN</name>
<evidence type="ECO:0000313" key="3">
    <source>
        <dbReference type="Proteomes" id="UP000182100"/>
    </source>
</evidence>
<evidence type="ECO:0000256" key="1">
    <source>
        <dbReference type="SAM" id="Phobius"/>
    </source>
</evidence>
<keyword evidence="1" id="KW-0812">Transmembrane</keyword>
<accession>A0A1G6YHQ0</accession>
<sequence>MLDRPDAYATSLYHSVRNHRDGRVLAARPDAAGSMRFLLELLAERVDASSAFPERTHMNQERFTEAGKARRNLRWTTIATVPCVLILLYLIAVQKINEAWVGIGIVAAVWALLAWRFKGVGTDGLPPQR</sequence>
<protein>
    <submittedName>
        <fullName evidence="2">Uncharacterized protein</fullName>
    </submittedName>
</protein>
<organism evidence="2 3">
    <name type="scientific">Streptomyces prasinopilosus</name>
    <dbReference type="NCBI Taxonomy" id="67344"/>
    <lineage>
        <taxon>Bacteria</taxon>
        <taxon>Bacillati</taxon>
        <taxon>Actinomycetota</taxon>
        <taxon>Actinomycetes</taxon>
        <taxon>Kitasatosporales</taxon>
        <taxon>Streptomycetaceae</taxon>
        <taxon>Streptomyces</taxon>
    </lineage>
</organism>
<gene>
    <name evidence="2" type="ORF">SAMN05216505_11347</name>
</gene>